<reference evidence="2 3" key="1">
    <citation type="submission" date="2018-06" db="EMBL/GenBank/DDBJ databases">
        <authorList>
            <consortium name="Pathogen Informatics"/>
            <person name="Doyle S."/>
        </authorList>
    </citation>
    <scope>NUCLEOTIDE SEQUENCE [LARGE SCALE GENOMIC DNA]</scope>
    <source>
        <strain evidence="2 3">NCTC12872</strain>
    </source>
</reference>
<gene>
    <name evidence="2" type="ORF">NCTC12872_00748</name>
</gene>
<feature type="transmembrane region" description="Helical" evidence="1">
    <location>
        <begin position="26"/>
        <end position="45"/>
    </location>
</feature>
<evidence type="ECO:0000313" key="3">
    <source>
        <dbReference type="Proteomes" id="UP000255417"/>
    </source>
</evidence>
<keyword evidence="1" id="KW-0472">Membrane</keyword>
<dbReference type="RefSeq" id="WP_115315291.1">
    <property type="nucleotide sequence ID" value="NZ_LWIF01000001.1"/>
</dbReference>
<protein>
    <submittedName>
        <fullName evidence="2">Uncharacterized protein</fullName>
    </submittedName>
</protein>
<organism evidence="2 3">
    <name type="scientific">Phocoenobacter uteri</name>
    <dbReference type="NCBI Taxonomy" id="146806"/>
    <lineage>
        <taxon>Bacteria</taxon>
        <taxon>Pseudomonadati</taxon>
        <taxon>Pseudomonadota</taxon>
        <taxon>Gammaproteobacteria</taxon>
        <taxon>Pasteurellales</taxon>
        <taxon>Pasteurellaceae</taxon>
        <taxon>Phocoenobacter</taxon>
    </lineage>
</organism>
<evidence type="ECO:0000313" key="2">
    <source>
        <dbReference type="EMBL" id="SUB58780.1"/>
    </source>
</evidence>
<dbReference type="AlphaFoldDB" id="A0A379C8Y4"/>
<dbReference type="Proteomes" id="UP000255417">
    <property type="component" value="Unassembled WGS sequence"/>
</dbReference>
<accession>A0A379C8Y4</accession>
<dbReference type="EMBL" id="UGTA01000001">
    <property type="protein sequence ID" value="SUB58780.1"/>
    <property type="molecule type" value="Genomic_DNA"/>
</dbReference>
<name>A0A379C8Y4_9PAST</name>
<evidence type="ECO:0000256" key="1">
    <source>
        <dbReference type="SAM" id="Phobius"/>
    </source>
</evidence>
<keyword evidence="3" id="KW-1185">Reference proteome</keyword>
<feature type="transmembrane region" description="Helical" evidence="1">
    <location>
        <begin position="51"/>
        <end position="72"/>
    </location>
</feature>
<keyword evidence="1" id="KW-0812">Transmembrane</keyword>
<sequence>MRKILLSQGRLKISQEDNVLTIRQYFLWRFIGTGVIGLMILRALYLRDSNITPYLLLLAFILFVFINIKPAIIELKINRKQRTITEYRERVLFGNFFFMPTLMDYKIINLYVKAEPSARGKGYDVFIASNVKNHLFIRTSFKKAQKVQRIINEFLANVSMGF</sequence>
<proteinExistence type="predicted"/>
<keyword evidence="1" id="KW-1133">Transmembrane helix</keyword>